<dbReference type="PROSITE" id="PS51257">
    <property type="entry name" value="PROKAR_LIPOPROTEIN"/>
    <property type="match status" value="1"/>
</dbReference>
<dbReference type="RefSeq" id="WP_136077882.1">
    <property type="nucleotide sequence ID" value="NZ_CAAHFG010000001.1"/>
</dbReference>
<evidence type="ECO:0000259" key="1">
    <source>
        <dbReference type="Pfam" id="PF02169"/>
    </source>
</evidence>
<evidence type="ECO:0000313" key="3">
    <source>
        <dbReference type="Proteomes" id="UP000366872"/>
    </source>
</evidence>
<dbReference type="Gene3D" id="3.10.28.20">
    <property type="entry name" value="Acetamidase/Formamidase-like domains"/>
    <property type="match status" value="1"/>
</dbReference>
<reference evidence="2 3" key="1">
    <citation type="submission" date="2019-04" db="EMBL/GenBank/DDBJ databases">
        <authorList>
            <person name="Van Vliet M D."/>
        </authorList>
    </citation>
    <scope>NUCLEOTIDE SEQUENCE [LARGE SCALE GENOMIC DNA]</scope>
    <source>
        <strain evidence="2 3">F1</strain>
    </source>
</reference>
<dbReference type="AlphaFoldDB" id="A0A6C2TX98"/>
<dbReference type="Proteomes" id="UP000366872">
    <property type="component" value="Unassembled WGS sequence"/>
</dbReference>
<feature type="domain" description="Lipoprotein LPP20-like" evidence="1">
    <location>
        <begin position="38"/>
        <end position="139"/>
    </location>
</feature>
<evidence type="ECO:0000313" key="2">
    <source>
        <dbReference type="EMBL" id="VGO12187.1"/>
    </source>
</evidence>
<keyword evidence="3" id="KW-1185">Reference proteome</keyword>
<organism evidence="2 3">
    <name type="scientific">Pontiella desulfatans</name>
    <dbReference type="NCBI Taxonomy" id="2750659"/>
    <lineage>
        <taxon>Bacteria</taxon>
        <taxon>Pseudomonadati</taxon>
        <taxon>Kiritimatiellota</taxon>
        <taxon>Kiritimatiellia</taxon>
        <taxon>Kiritimatiellales</taxon>
        <taxon>Pontiellaceae</taxon>
        <taxon>Pontiella</taxon>
    </lineage>
</organism>
<gene>
    <name evidence="2" type="ORF">PDESU_00738</name>
</gene>
<proteinExistence type="predicted"/>
<sequence length="347" mass="38780">MKANPRQSDSSKHPRVHLCLSMVLMLLAGCKTFTGGTPKWVENPKTVYPENQFLVAVGEGDTRRTAENAAAANLSRIFEAHIESDERLVDQTTETAKSLIRTTDFTSDVNILSAQTLFNIQHAEAWKDSKGRYHAVAYLNRRDTAAIYRDKIEEQTSRVNFLLASAENTDKVLKKYATLRAANTHANEASYLLRQLKVIHPPSVADSTPSYSANNLRKALADTAKRIKVRINLSGDEDKRMEGTLEEFITQYGFVVGNSFVLDFSGSVSVKDTGERNQGLVFVRYELALQIKDDDGDVLVSVGDKGREAHKTLEQARIRSFRTLENAIKSSGTQRLDAYFDSLIDQQ</sequence>
<dbReference type="InterPro" id="IPR024952">
    <property type="entry name" value="LPP20-like_dom"/>
</dbReference>
<dbReference type="Pfam" id="PF02169">
    <property type="entry name" value="LPP20"/>
    <property type="match status" value="1"/>
</dbReference>
<name>A0A6C2TX98_PONDE</name>
<protein>
    <recommendedName>
        <fullName evidence="1">Lipoprotein LPP20-like domain-containing protein</fullName>
    </recommendedName>
</protein>
<dbReference type="EMBL" id="CAAHFG010000001">
    <property type="protein sequence ID" value="VGO12187.1"/>
    <property type="molecule type" value="Genomic_DNA"/>
</dbReference>
<accession>A0A6C2TX98</accession>